<dbReference type="InterPro" id="IPR036291">
    <property type="entry name" value="NAD(P)-bd_dom_sf"/>
</dbReference>
<name>A0A1M6EKU3_9BACT</name>
<dbReference type="PANTHER" id="PTHR48107">
    <property type="entry name" value="NADPH-DEPENDENT ALDEHYDE REDUCTASE-LIKE PROTEIN, CHLOROPLASTIC-RELATED"/>
    <property type="match status" value="1"/>
</dbReference>
<protein>
    <submittedName>
        <fullName evidence="3">Short chain dehydrogenase</fullName>
    </submittedName>
</protein>
<reference evidence="4" key="1">
    <citation type="submission" date="2016-11" db="EMBL/GenBank/DDBJ databases">
        <authorList>
            <person name="Varghese N."/>
            <person name="Submissions S."/>
        </authorList>
    </citation>
    <scope>NUCLEOTIDE SEQUENCE [LARGE SCALE GENOMIC DNA]</scope>
    <source>
        <strain evidence="4">DSM 16219</strain>
    </source>
</reference>
<dbReference type="EMBL" id="FQZU01000002">
    <property type="protein sequence ID" value="SHI86107.1"/>
    <property type="molecule type" value="Genomic_DNA"/>
</dbReference>
<proteinExistence type="inferred from homology"/>
<dbReference type="Gene3D" id="3.40.50.720">
    <property type="entry name" value="NAD(P)-binding Rossmann-like Domain"/>
    <property type="match status" value="1"/>
</dbReference>
<dbReference type="Proteomes" id="UP000183994">
    <property type="component" value="Unassembled WGS sequence"/>
</dbReference>
<dbReference type="AlphaFoldDB" id="A0A1M6EKU3"/>
<evidence type="ECO:0000256" key="2">
    <source>
        <dbReference type="ARBA" id="ARBA00023002"/>
    </source>
</evidence>
<dbReference type="SUPFAM" id="SSF51735">
    <property type="entry name" value="NAD(P)-binding Rossmann-fold domains"/>
    <property type="match status" value="1"/>
</dbReference>
<evidence type="ECO:0000313" key="4">
    <source>
        <dbReference type="Proteomes" id="UP000183994"/>
    </source>
</evidence>
<dbReference type="RefSeq" id="WP_073472839.1">
    <property type="nucleotide sequence ID" value="NZ_FQZU01000002.1"/>
</dbReference>
<keyword evidence="2" id="KW-0560">Oxidoreductase</keyword>
<organism evidence="3 4">
    <name type="scientific">Desulfatibacillum alkenivorans DSM 16219</name>
    <dbReference type="NCBI Taxonomy" id="1121393"/>
    <lineage>
        <taxon>Bacteria</taxon>
        <taxon>Pseudomonadati</taxon>
        <taxon>Thermodesulfobacteriota</taxon>
        <taxon>Desulfobacteria</taxon>
        <taxon>Desulfobacterales</taxon>
        <taxon>Desulfatibacillaceae</taxon>
        <taxon>Desulfatibacillum</taxon>
    </lineage>
</organism>
<dbReference type="GO" id="GO:0016614">
    <property type="term" value="F:oxidoreductase activity, acting on CH-OH group of donors"/>
    <property type="evidence" value="ECO:0007669"/>
    <property type="project" value="UniProtKB-ARBA"/>
</dbReference>
<accession>A0A1M6EKU3</accession>
<sequence>MYEEYIMKLKDRVAVVTGGGRGIGRAVALALAQNGAKVMAVFLASNEASCNTGQAINVCAGSVFY</sequence>
<dbReference type="Pfam" id="PF00106">
    <property type="entry name" value="adh_short"/>
    <property type="match status" value="1"/>
</dbReference>
<dbReference type="STRING" id="1121393.SAMN02745216_00680"/>
<dbReference type="InterPro" id="IPR002347">
    <property type="entry name" value="SDR_fam"/>
</dbReference>
<comment type="similarity">
    <text evidence="1">Belongs to the short-chain dehydrogenases/reductases (SDR) family.</text>
</comment>
<keyword evidence="4" id="KW-1185">Reference proteome</keyword>
<gene>
    <name evidence="3" type="ORF">SAMN02745216_00680</name>
</gene>
<evidence type="ECO:0000313" key="3">
    <source>
        <dbReference type="EMBL" id="SHI86107.1"/>
    </source>
</evidence>
<evidence type="ECO:0000256" key="1">
    <source>
        <dbReference type="ARBA" id="ARBA00006484"/>
    </source>
</evidence>